<dbReference type="PROSITE" id="PS00036">
    <property type="entry name" value="BZIP_BASIC"/>
    <property type="match status" value="1"/>
</dbReference>
<dbReference type="PANTHER" id="PTHR13044">
    <property type="entry name" value="ACTIVATING TRANSCRIPTION FACTOR ATF 4/5"/>
    <property type="match status" value="1"/>
</dbReference>
<keyword evidence="2" id="KW-0805">Transcription regulation</keyword>
<comment type="subcellular location">
    <subcellularLocation>
        <location evidence="1">Nucleus</location>
    </subcellularLocation>
</comment>
<dbReference type="RefSeq" id="XP_034013547.1">
    <property type="nucleotide sequence ID" value="XM_034154148.1"/>
</dbReference>
<sequence>MAFQPNDYLTGLNLDFDQDFTSMSPPGLQQQDFDLFGSAGGDFLSLEAAPNHEVAPVKPVVQSSPSPSASSSLANAVVSEDKRKRNTAASARFRIKKKMKEQEMERRSKELEEKVAALEKKLKQLEMENKCLKTMITQRNDKKNDDLLDEIKRRSILDSKPMFTYTS</sequence>
<dbReference type="SMART" id="SM00338">
    <property type="entry name" value="BRLZ"/>
    <property type="match status" value="1"/>
</dbReference>
<dbReference type="AlphaFoldDB" id="A0A642UTF6"/>
<dbReference type="GO" id="GO:0000977">
    <property type="term" value="F:RNA polymerase II transcription regulatory region sequence-specific DNA binding"/>
    <property type="evidence" value="ECO:0007669"/>
    <property type="project" value="TreeGrafter"/>
</dbReference>
<feature type="compositionally biased region" description="Low complexity" evidence="7">
    <location>
        <begin position="57"/>
        <end position="78"/>
    </location>
</feature>
<dbReference type="InterPro" id="IPR004827">
    <property type="entry name" value="bZIP"/>
</dbReference>
<evidence type="ECO:0000256" key="7">
    <source>
        <dbReference type="SAM" id="MobiDB-lite"/>
    </source>
</evidence>
<dbReference type="SUPFAM" id="SSF57959">
    <property type="entry name" value="Leucine zipper domain"/>
    <property type="match status" value="1"/>
</dbReference>
<name>A0A642UTF6_DIURU</name>
<proteinExistence type="predicted"/>
<evidence type="ECO:0000256" key="4">
    <source>
        <dbReference type="ARBA" id="ARBA00023163"/>
    </source>
</evidence>
<keyword evidence="6" id="KW-0175">Coiled coil</keyword>
<organism evidence="9 10">
    <name type="scientific">Diutina rugosa</name>
    <name type="common">Yeast</name>
    <name type="synonym">Candida rugosa</name>
    <dbReference type="NCBI Taxonomy" id="5481"/>
    <lineage>
        <taxon>Eukaryota</taxon>
        <taxon>Fungi</taxon>
        <taxon>Dikarya</taxon>
        <taxon>Ascomycota</taxon>
        <taxon>Saccharomycotina</taxon>
        <taxon>Pichiomycetes</taxon>
        <taxon>Debaryomycetaceae</taxon>
        <taxon>Diutina</taxon>
    </lineage>
</organism>
<keyword evidence="4" id="KW-0804">Transcription</keyword>
<evidence type="ECO:0000256" key="6">
    <source>
        <dbReference type="SAM" id="Coils"/>
    </source>
</evidence>
<evidence type="ECO:0000259" key="8">
    <source>
        <dbReference type="PROSITE" id="PS50217"/>
    </source>
</evidence>
<accession>A0A642UTF6</accession>
<dbReference type="InterPro" id="IPR046347">
    <property type="entry name" value="bZIP_sf"/>
</dbReference>
<dbReference type="VEuPathDB" id="FungiDB:DIURU_001589"/>
<dbReference type="PANTHER" id="PTHR13044:SF14">
    <property type="entry name" value="CRYPTOCEPHAL, ISOFORM A"/>
    <property type="match status" value="1"/>
</dbReference>
<dbReference type="GO" id="GO:0089713">
    <property type="term" value="C:Cbf1-Met4-Met28 complex"/>
    <property type="evidence" value="ECO:0007669"/>
    <property type="project" value="TreeGrafter"/>
</dbReference>
<protein>
    <recommendedName>
        <fullName evidence="8">BZIP domain-containing protein</fullName>
    </recommendedName>
</protein>
<feature type="region of interest" description="Disordered" evidence="7">
    <location>
        <begin position="57"/>
        <end position="92"/>
    </location>
</feature>
<dbReference type="Pfam" id="PF07716">
    <property type="entry name" value="bZIP_2"/>
    <property type="match status" value="1"/>
</dbReference>
<gene>
    <name evidence="9" type="ORF">DIURU_001589</name>
</gene>
<dbReference type="GO" id="GO:0005634">
    <property type="term" value="C:nucleus"/>
    <property type="evidence" value="ECO:0007669"/>
    <property type="project" value="UniProtKB-SubCell"/>
</dbReference>
<dbReference type="CDD" id="cd14705">
    <property type="entry name" value="bZIP_Zip1"/>
    <property type="match status" value="1"/>
</dbReference>
<evidence type="ECO:0000256" key="3">
    <source>
        <dbReference type="ARBA" id="ARBA00023125"/>
    </source>
</evidence>
<dbReference type="OMA" id="NFEPIDY"/>
<dbReference type="OrthoDB" id="1939598at2759"/>
<keyword evidence="3" id="KW-0238">DNA-binding</keyword>
<dbReference type="GeneID" id="54780242"/>
<reference evidence="9 10" key="1">
    <citation type="submission" date="2019-07" db="EMBL/GenBank/DDBJ databases">
        <title>Genome assembly of two rare yeast pathogens: Diutina rugosa and Trichomonascus ciferrii.</title>
        <authorList>
            <person name="Mixao V."/>
            <person name="Saus E."/>
            <person name="Hansen A."/>
            <person name="Lass-Flor C."/>
            <person name="Gabaldon T."/>
        </authorList>
    </citation>
    <scope>NUCLEOTIDE SEQUENCE [LARGE SCALE GENOMIC DNA]</scope>
    <source>
        <strain evidence="9 10">CBS 613</strain>
    </source>
</reference>
<comment type="caution">
    <text evidence="9">The sequence shown here is derived from an EMBL/GenBank/DDBJ whole genome shotgun (WGS) entry which is preliminary data.</text>
</comment>
<dbReference type="GO" id="GO:0001228">
    <property type="term" value="F:DNA-binding transcription activator activity, RNA polymerase II-specific"/>
    <property type="evidence" value="ECO:0007669"/>
    <property type="project" value="TreeGrafter"/>
</dbReference>
<evidence type="ECO:0000256" key="5">
    <source>
        <dbReference type="ARBA" id="ARBA00023242"/>
    </source>
</evidence>
<dbReference type="PROSITE" id="PS50217">
    <property type="entry name" value="BZIP"/>
    <property type="match status" value="1"/>
</dbReference>
<evidence type="ECO:0000313" key="10">
    <source>
        <dbReference type="Proteomes" id="UP000449547"/>
    </source>
</evidence>
<evidence type="ECO:0000313" key="9">
    <source>
        <dbReference type="EMBL" id="KAA8905161.1"/>
    </source>
</evidence>
<keyword evidence="10" id="KW-1185">Reference proteome</keyword>
<evidence type="ECO:0000256" key="2">
    <source>
        <dbReference type="ARBA" id="ARBA00023015"/>
    </source>
</evidence>
<feature type="coiled-coil region" evidence="6">
    <location>
        <begin position="94"/>
        <end position="142"/>
    </location>
</feature>
<dbReference type="Gene3D" id="1.20.5.170">
    <property type="match status" value="1"/>
</dbReference>
<evidence type="ECO:0000256" key="1">
    <source>
        <dbReference type="ARBA" id="ARBA00004123"/>
    </source>
</evidence>
<feature type="domain" description="BZIP" evidence="8">
    <location>
        <begin position="80"/>
        <end position="139"/>
    </location>
</feature>
<keyword evidence="5" id="KW-0539">Nucleus</keyword>
<dbReference type="EMBL" id="SWFT01000050">
    <property type="protein sequence ID" value="KAA8905161.1"/>
    <property type="molecule type" value="Genomic_DNA"/>
</dbReference>
<dbReference type="Proteomes" id="UP000449547">
    <property type="component" value="Unassembled WGS sequence"/>
</dbReference>